<dbReference type="Gene3D" id="1.20.272.10">
    <property type="match status" value="1"/>
</dbReference>
<dbReference type="GeneID" id="42455440"/>
<protein>
    <recommendedName>
        <fullName evidence="1">MgsA AAA+ ATPase C-terminal domain-containing protein</fullName>
    </recommendedName>
</protein>
<comment type="caution">
    <text evidence="2">The sequence shown here is derived from an EMBL/GenBank/DDBJ whole genome shotgun (WGS) entry which is preliminary data.</text>
</comment>
<evidence type="ECO:0000313" key="5">
    <source>
        <dbReference type="Proteomes" id="UP000480929"/>
    </source>
</evidence>
<keyword evidence="5" id="KW-1185">Reference proteome</keyword>
<accession>A0A6N7S712</accession>
<dbReference type="InterPro" id="IPR008921">
    <property type="entry name" value="DNA_pol3_clamp-load_cplx_C"/>
</dbReference>
<dbReference type="GO" id="GO:0006260">
    <property type="term" value="P:DNA replication"/>
    <property type="evidence" value="ECO:0007669"/>
    <property type="project" value="InterPro"/>
</dbReference>
<dbReference type="SUPFAM" id="SSF48019">
    <property type="entry name" value="post-AAA+ oligomerization domain-like"/>
    <property type="match status" value="1"/>
</dbReference>
<sequence length="188" mass="21633">MNLKGLKTKHGYAAEELISAMQKLIRRAETEAAATVAMECCLSSEALEDFVWKRLKAICVEDIGMGQPQAAPVIDSLDHFRKDFEYGESDRWMFTVHAVRYLCLCDKNRDSCNLKSLIKRKLENDPQCIELPDFVYDMHTEKGRAMGRGYLHFLDEASKVIPEVQVEENTWKQQLRAMMAEKQEGTHE</sequence>
<dbReference type="Pfam" id="PF12002">
    <property type="entry name" value="MgsA_C"/>
    <property type="match status" value="1"/>
</dbReference>
<dbReference type="InterPro" id="IPR021886">
    <property type="entry name" value="MgsA_C"/>
</dbReference>
<reference evidence="4 5" key="1">
    <citation type="journal article" date="2019" name="Nat. Med.">
        <title>A library of human gut bacterial isolates paired with longitudinal multiomics data enables mechanistic microbiome research.</title>
        <authorList>
            <person name="Poyet M."/>
            <person name="Groussin M."/>
            <person name="Gibbons S.M."/>
            <person name="Avila-Pacheco J."/>
            <person name="Jiang X."/>
            <person name="Kearney S.M."/>
            <person name="Perrotta A.R."/>
            <person name="Berdy B."/>
            <person name="Zhao S."/>
            <person name="Lieberman T.D."/>
            <person name="Swanson P.K."/>
            <person name="Smith M."/>
            <person name="Roesemann S."/>
            <person name="Alexander J.E."/>
            <person name="Rich S.A."/>
            <person name="Livny J."/>
            <person name="Vlamakis H."/>
            <person name="Clish C."/>
            <person name="Bullock K."/>
            <person name="Deik A."/>
            <person name="Scott J."/>
            <person name="Pierce K.A."/>
            <person name="Xavier R.J."/>
            <person name="Alm E.J."/>
        </authorList>
    </citation>
    <scope>NUCLEOTIDE SEQUENCE [LARGE SCALE GENOMIC DNA]</scope>
    <source>
        <strain evidence="2 4">BIOML-A4</strain>
        <strain evidence="3 5">BIOML-A5</strain>
    </source>
</reference>
<gene>
    <name evidence="3" type="ORF">GKD88_08440</name>
    <name evidence="2" type="ORF">GKE08_09035</name>
</gene>
<dbReference type="GO" id="GO:0003677">
    <property type="term" value="F:DNA binding"/>
    <property type="evidence" value="ECO:0007669"/>
    <property type="project" value="InterPro"/>
</dbReference>
<evidence type="ECO:0000313" key="4">
    <source>
        <dbReference type="Proteomes" id="UP000433575"/>
    </source>
</evidence>
<dbReference type="RefSeq" id="WP_020223562.1">
    <property type="nucleotide sequence ID" value="NZ_CABKSC010000001.1"/>
</dbReference>
<name>A0A6N7S712_9FIRM</name>
<dbReference type="EMBL" id="WKPJ01000011">
    <property type="protein sequence ID" value="MSA89472.1"/>
    <property type="molecule type" value="Genomic_DNA"/>
</dbReference>
<dbReference type="AlphaFoldDB" id="A0A6N7S712"/>
<dbReference type="Proteomes" id="UP000433575">
    <property type="component" value="Unassembled WGS sequence"/>
</dbReference>
<proteinExistence type="predicted"/>
<evidence type="ECO:0000313" key="2">
    <source>
        <dbReference type="EMBL" id="MSA89472.1"/>
    </source>
</evidence>
<dbReference type="OrthoDB" id="7276772at2"/>
<dbReference type="EMBL" id="WKPI01000012">
    <property type="protein sequence ID" value="MSC33150.1"/>
    <property type="molecule type" value="Genomic_DNA"/>
</dbReference>
<feature type="domain" description="MgsA AAA+ ATPase C-terminal" evidence="1">
    <location>
        <begin position="48"/>
        <end position="170"/>
    </location>
</feature>
<dbReference type="Proteomes" id="UP000480929">
    <property type="component" value="Unassembled WGS sequence"/>
</dbReference>
<evidence type="ECO:0000313" key="3">
    <source>
        <dbReference type="EMBL" id="MSC33150.1"/>
    </source>
</evidence>
<evidence type="ECO:0000259" key="1">
    <source>
        <dbReference type="Pfam" id="PF12002"/>
    </source>
</evidence>
<organism evidence="2 4">
    <name type="scientific">Holdemania massiliensis</name>
    <dbReference type="NCBI Taxonomy" id="1468449"/>
    <lineage>
        <taxon>Bacteria</taxon>
        <taxon>Bacillati</taxon>
        <taxon>Bacillota</taxon>
        <taxon>Erysipelotrichia</taxon>
        <taxon>Erysipelotrichales</taxon>
        <taxon>Erysipelotrichaceae</taxon>
        <taxon>Holdemania</taxon>
    </lineage>
</organism>